<keyword evidence="3" id="KW-0347">Helicase</keyword>
<dbReference type="Proteomes" id="UP000010816">
    <property type="component" value="Chromosome"/>
</dbReference>
<dbReference type="CDD" id="cd09179">
    <property type="entry name" value="PLDc_N_DEXD_a"/>
    <property type="match status" value="1"/>
</dbReference>
<keyword evidence="4" id="KW-0067">ATP-binding</keyword>
<dbReference type="PANTHER" id="PTHR11274">
    <property type="entry name" value="RAD25/XP-B DNA REPAIR HELICASE"/>
    <property type="match status" value="1"/>
</dbReference>
<dbReference type="PROSITE" id="PS51194">
    <property type="entry name" value="HELICASE_CTER"/>
    <property type="match status" value="1"/>
</dbReference>
<reference evidence="7 8" key="1">
    <citation type="submission" date="2011-09" db="EMBL/GenBank/DDBJ databases">
        <title>Complete sequence of chromosome of Thioflavicoccus mobilis 8321.</title>
        <authorList>
            <consortium name="US DOE Joint Genome Institute"/>
            <person name="Lucas S."/>
            <person name="Han J."/>
            <person name="Lapidus A."/>
            <person name="Cheng J.-F."/>
            <person name="Goodwin L."/>
            <person name="Pitluck S."/>
            <person name="Peters L."/>
            <person name="Ovchinnikova G."/>
            <person name="Lu M."/>
            <person name="Detter J.C."/>
            <person name="Han C."/>
            <person name="Tapia R."/>
            <person name="Land M."/>
            <person name="Hauser L."/>
            <person name="Kyrpides N."/>
            <person name="Ivanova N."/>
            <person name="Pagani I."/>
            <person name="Vogl K."/>
            <person name="Liu Z."/>
            <person name="Imhoff J."/>
            <person name="Thiel V."/>
            <person name="Frigaard N.-U."/>
            <person name="Bryant D."/>
            <person name="Woyke T."/>
        </authorList>
    </citation>
    <scope>NUCLEOTIDE SEQUENCE [LARGE SCALE GENOMIC DNA]</scope>
    <source>
        <strain evidence="7 8">8321</strain>
    </source>
</reference>
<dbReference type="GO" id="GO:0005524">
    <property type="term" value="F:ATP binding"/>
    <property type="evidence" value="ECO:0007669"/>
    <property type="project" value="UniProtKB-KW"/>
</dbReference>
<evidence type="ECO:0000313" key="8">
    <source>
        <dbReference type="Proteomes" id="UP000010816"/>
    </source>
</evidence>
<keyword evidence="2" id="KW-0378">Hydrolase</keyword>
<name>L0GZN6_9GAMM</name>
<keyword evidence="8" id="KW-1185">Reference proteome</keyword>
<dbReference type="OrthoDB" id="9803459at2"/>
<dbReference type="InterPro" id="IPR006935">
    <property type="entry name" value="Helicase/UvrB_N"/>
</dbReference>
<dbReference type="InterPro" id="IPR014001">
    <property type="entry name" value="Helicase_ATP-bd"/>
</dbReference>
<dbReference type="KEGG" id="tmb:Thimo_2721"/>
<evidence type="ECO:0000259" key="6">
    <source>
        <dbReference type="PROSITE" id="PS51194"/>
    </source>
</evidence>
<dbReference type="SMART" id="SM00487">
    <property type="entry name" value="DEXDc"/>
    <property type="match status" value="1"/>
</dbReference>
<dbReference type="GO" id="GO:0016787">
    <property type="term" value="F:hydrolase activity"/>
    <property type="evidence" value="ECO:0007669"/>
    <property type="project" value="UniProtKB-KW"/>
</dbReference>
<dbReference type="SMART" id="SM00490">
    <property type="entry name" value="HELICc"/>
    <property type="match status" value="1"/>
</dbReference>
<dbReference type="Gene3D" id="3.40.50.300">
    <property type="entry name" value="P-loop containing nucleotide triphosphate hydrolases"/>
    <property type="match status" value="2"/>
</dbReference>
<dbReference type="PANTHER" id="PTHR11274:SF0">
    <property type="entry name" value="GENERAL TRANSCRIPTION AND DNA REPAIR FACTOR IIH HELICASE SUBUNIT XPB"/>
    <property type="match status" value="1"/>
</dbReference>
<dbReference type="Pfam" id="PF04851">
    <property type="entry name" value="ResIII"/>
    <property type="match status" value="1"/>
</dbReference>
<dbReference type="GO" id="GO:0003677">
    <property type="term" value="F:DNA binding"/>
    <property type="evidence" value="ECO:0007669"/>
    <property type="project" value="InterPro"/>
</dbReference>
<evidence type="ECO:0000256" key="4">
    <source>
        <dbReference type="ARBA" id="ARBA00022840"/>
    </source>
</evidence>
<dbReference type="eggNOG" id="COG1061">
    <property type="taxonomic scope" value="Bacteria"/>
</dbReference>
<dbReference type="InterPro" id="IPR050615">
    <property type="entry name" value="ATP-dep_DNA_Helicase"/>
</dbReference>
<evidence type="ECO:0000256" key="2">
    <source>
        <dbReference type="ARBA" id="ARBA00022801"/>
    </source>
</evidence>
<evidence type="ECO:0000259" key="5">
    <source>
        <dbReference type="PROSITE" id="PS51192"/>
    </source>
</evidence>
<protein>
    <submittedName>
        <fullName evidence="7">DNA phosphorothioation system restriction enzyme</fullName>
    </submittedName>
</protein>
<dbReference type="PROSITE" id="PS51192">
    <property type="entry name" value="HELICASE_ATP_BIND_1"/>
    <property type="match status" value="1"/>
</dbReference>
<evidence type="ECO:0000256" key="3">
    <source>
        <dbReference type="ARBA" id="ARBA00022806"/>
    </source>
</evidence>
<organism evidence="7 8">
    <name type="scientific">Thioflavicoccus mobilis 8321</name>
    <dbReference type="NCBI Taxonomy" id="765912"/>
    <lineage>
        <taxon>Bacteria</taxon>
        <taxon>Pseudomonadati</taxon>
        <taxon>Pseudomonadota</taxon>
        <taxon>Gammaproteobacteria</taxon>
        <taxon>Chromatiales</taxon>
        <taxon>Chromatiaceae</taxon>
        <taxon>Thioflavicoccus</taxon>
    </lineage>
</organism>
<evidence type="ECO:0000313" key="7">
    <source>
        <dbReference type="EMBL" id="AGA91431.1"/>
    </source>
</evidence>
<dbReference type="AlphaFoldDB" id="L0GZN6"/>
<feature type="domain" description="Helicase ATP-binding" evidence="5">
    <location>
        <begin position="265"/>
        <end position="437"/>
    </location>
</feature>
<gene>
    <name evidence="7" type="ORF">Thimo_2721</name>
</gene>
<keyword evidence="1" id="KW-0547">Nucleotide-binding</keyword>
<accession>L0GZN6</accession>
<dbReference type="EMBL" id="CP003051">
    <property type="protein sequence ID" value="AGA91431.1"/>
    <property type="molecule type" value="Genomic_DNA"/>
</dbReference>
<dbReference type="HOGENOM" id="CLU_024175_0_0_6"/>
<dbReference type="GO" id="GO:0004386">
    <property type="term" value="F:helicase activity"/>
    <property type="evidence" value="ECO:0007669"/>
    <property type="project" value="UniProtKB-KW"/>
</dbReference>
<dbReference type="InterPro" id="IPR027417">
    <property type="entry name" value="P-loop_NTPase"/>
</dbReference>
<dbReference type="PATRIC" id="fig|765912.4.peg.2667"/>
<dbReference type="STRING" id="765912.Thimo_2721"/>
<dbReference type="SUPFAM" id="SSF52540">
    <property type="entry name" value="P-loop containing nucleoside triphosphate hydrolases"/>
    <property type="match status" value="1"/>
</dbReference>
<evidence type="ECO:0000256" key="1">
    <source>
        <dbReference type="ARBA" id="ARBA00022741"/>
    </source>
</evidence>
<dbReference type="Pfam" id="PF00271">
    <property type="entry name" value="Helicase_C"/>
    <property type="match status" value="1"/>
</dbReference>
<feature type="domain" description="Helicase C-terminal" evidence="6">
    <location>
        <begin position="517"/>
        <end position="675"/>
    </location>
</feature>
<proteinExistence type="predicted"/>
<dbReference type="Gene3D" id="3.30.870.10">
    <property type="entry name" value="Endonuclease Chain A"/>
    <property type="match status" value="1"/>
</dbReference>
<dbReference type="InterPro" id="IPR001650">
    <property type="entry name" value="Helicase_C-like"/>
</dbReference>
<sequence>MQALKDLPLKLSYRTGRDDLVRDFFTPCLGASVLYRRAAGYFTSASLALAARGVASLASRHGKMRLVVSPHLEPDDIAALRRAQDNPSAVLRSIVARGLDEIEDALVRDRLNALSWLAAAGMLEIKLAVRIDAESGFRRGLFHVKTGVFSDTNGAHVAFTGSANETAGGLLENFEHLEVFRSWTDPEARVQAAIEDFETLWQGKEPSLRVIEFSKASAELLERYRDPNSPPLGLTLLTVREPKATQVFAPPPGLELRSYQKNAIRAWSQAGGKGILAMATGAGKTLTALVLASKVAERNHPLVIIIVCPFINLCLQWTKEVAAFGAIPIGCFEARAQWQRPLDEAYQRLSAGLDAVQVIVTTNATFQGETFQRTIAPRIAAGTIHHLLIADEVHNLGADRARAALPDGIALRLGLSATPERHFDPEGTSAVLDYFGGIQFEYDLTQAIAEGRLSPYRYYPIPVELTDEETDEYLDLTAKLAKFIHGADSDSEINQSAMRLLVRRARLLGAAANKLNALDTLLAEMDNPPKKAIFYCGDGRTTDQINKEETRQIQAVARLLGERHQLRVRNFTYREGPAERDDILRDFRSGFLDGIVAIRCLDEGIDLPDLRIGFLLASSTNPRQFIQRRGRLLRNAPDKPYAIIYDFMVVPPDMDGGHGDAAFNLERRFLERELARVGGFCTAALNNEEAMGSLLDIRMKYNLLAFR</sequence>